<feature type="compositionally biased region" description="Basic and acidic residues" evidence="6">
    <location>
        <begin position="30"/>
        <end position="39"/>
    </location>
</feature>
<organism evidence="8 9">
    <name type="scientific">Papaver somniferum</name>
    <name type="common">Opium poppy</name>
    <dbReference type="NCBI Taxonomy" id="3469"/>
    <lineage>
        <taxon>Eukaryota</taxon>
        <taxon>Viridiplantae</taxon>
        <taxon>Streptophyta</taxon>
        <taxon>Embryophyta</taxon>
        <taxon>Tracheophyta</taxon>
        <taxon>Spermatophyta</taxon>
        <taxon>Magnoliopsida</taxon>
        <taxon>Ranunculales</taxon>
        <taxon>Papaveraceae</taxon>
        <taxon>Papaveroideae</taxon>
        <taxon>Papaver</taxon>
    </lineage>
</organism>
<sequence>MDSGSRVYISRFPKKTVSKRPKPLPRRSRRLQDKPKEQVFPEINMTSEEDEEAEDDEDKTWSCSSSEEEEEKEELCSSSEEEEVRDHKKKNQKKEEKEDKSWLCSSSEEEEVRDHKKKKVEKEDKSWLCSSSEEEEVRDHKKKNKGKKEKEDTSWLCSSSEEEEVRDHKKNNEKCKKRKYSKKTKYEDREMRRRRQRAIEMGDGFQSENPFFTIVLQPSYITHKYLPIPASFDQTHLLSLGKRIKAHVEDKEEYWLLSFPKNSKGRLTIGVPSFLKDNDLVVGDVITMEIMEEMTSIYLDAKVHIFRPVKLICY</sequence>
<feature type="compositionally biased region" description="Basic and acidic residues" evidence="6">
    <location>
        <begin position="165"/>
        <end position="174"/>
    </location>
</feature>
<evidence type="ECO:0000259" key="7">
    <source>
        <dbReference type="SMART" id="SM01019"/>
    </source>
</evidence>
<feature type="region of interest" description="Disordered" evidence="6">
    <location>
        <begin position="1"/>
        <end position="181"/>
    </location>
</feature>
<name>A0A4Y7LBM6_PAPSO</name>
<accession>A0A4Y7LBM6</accession>
<dbReference type="InterPro" id="IPR015300">
    <property type="entry name" value="DNA-bd_pseudobarrel_sf"/>
</dbReference>
<evidence type="ECO:0000256" key="2">
    <source>
        <dbReference type="ARBA" id="ARBA00023015"/>
    </source>
</evidence>
<reference evidence="8 9" key="1">
    <citation type="journal article" date="2018" name="Science">
        <title>The opium poppy genome and morphinan production.</title>
        <authorList>
            <person name="Guo L."/>
            <person name="Winzer T."/>
            <person name="Yang X."/>
            <person name="Li Y."/>
            <person name="Ning Z."/>
            <person name="He Z."/>
            <person name="Teodor R."/>
            <person name="Lu Y."/>
            <person name="Bowser T.A."/>
            <person name="Graham I.A."/>
            <person name="Ye K."/>
        </authorList>
    </citation>
    <scope>NUCLEOTIDE SEQUENCE [LARGE SCALE GENOMIC DNA]</scope>
    <source>
        <strain evidence="9">cv. HN1</strain>
        <tissue evidence="8">Leaves</tissue>
    </source>
</reference>
<evidence type="ECO:0000256" key="5">
    <source>
        <dbReference type="ARBA" id="ARBA00023242"/>
    </source>
</evidence>
<dbReference type="SUPFAM" id="SSF101936">
    <property type="entry name" value="DNA-binding pseudobarrel domain"/>
    <property type="match status" value="1"/>
</dbReference>
<keyword evidence="9" id="KW-1185">Reference proteome</keyword>
<evidence type="ECO:0000256" key="4">
    <source>
        <dbReference type="ARBA" id="ARBA00023163"/>
    </source>
</evidence>
<dbReference type="GO" id="GO:0003677">
    <property type="term" value="F:DNA binding"/>
    <property type="evidence" value="ECO:0007669"/>
    <property type="project" value="UniProtKB-KW"/>
</dbReference>
<evidence type="ECO:0000256" key="3">
    <source>
        <dbReference type="ARBA" id="ARBA00023125"/>
    </source>
</evidence>
<proteinExistence type="predicted"/>
<keyword evidence="3" id="KW-0238">DNA-binding</keyword>
<dbReference type="GO" id="GO:0005634">
    <property type="term" value="C:nucleus"/>
    <property type="evidence" value="ECO:0007669"/>
    <property type="project" value="UniProtKB-SubCell"/>
</dbReference>
<feature type="compositionally biased region" description="Basic residues" evidence="6">
    <location>
        <begin position="12"/>
        <end position="29"/>
    </location>
</feature>
<evidence type="ECO:0000313" key="9">
    <source>
        <dbReference type="Proteomes" id="UP000316621"/>
    </source>
</evidence>
<feature type="compositionally biased region" description="Acidic residues" evidence="6">
    <location>
        <begin position="66"/>
        <end position="83"/>
    </location>
</feature>
<keyword evidence="2" id="KW-0805">Transcription regulation</keyword>
<dbReference type="AlphaFoldDB" id="A0A4Y7LBM6"/>
<evidence type="ECO:0000256" key="1">
    <source>
        <dbReference type="ARBA" id="ARBA00004123"/>
    </source>
</evidence>
<feature type="compositionally biased region" description="Acidic residues" evidence="6">
    <location>
        <begin position="47"/>
        <end position="58"/>
    </location>
</feature>
<comment type="subcellular location">
    <subcellularLocation>
        <location evidence="1">Nucleus</location>
    </subcellularLocation>
</comment>
<dbReference type="Gramene" id="RZC82040">
    <property type="protein sequence ID" value="RZC82040"/>
    <property type="gene ID" value="C5167_044609"/>
</dbReference>
<feature type="domain" description="TF-B3" evidence="7">
    <location>
        <begin position="211"/>
        <end position="309"/>
    </location>
</feature>
<evidence type="ECO:0000313" key="8">
    <source>
        <dbReference type="EMBL" id="RZC82040.1"/>
    </source>
</evidence>
<protein>
    <recommendedName>
        <fullName evidence="7">TF-B3 domain-containing protein</fullName>
    </recommendedName>
</protein>
<dbReference type="CDD" id="cd10017">
    <property type="entry name" value="B3_DNA"/>
    <property type="match status" value="1"/>
</dbReference>
<dbReference type="Gene3D" id="2.40.330.10">
    <property type="entry name" value="DNA-binding pseudobarrel domain"/>
    <property type="match status" value="1"/>
</dbReference>
<dbReference type="STRING" id="3469.A0A4Y7LBM6"/>
<dbReference type="EMBL" id="CM010724">
    <property type="protein sequence ID" value="RZC82040.1"/>
    <property type="molecule type" value="Genomic_DNA"/>
</dbReference>
<dbReference type="SMART" id="SM01019">
    <property type="entry name" value="B3"/>
    <property type="match status" value="1"/>
</dbReference>
<dbReference type="InterPro" id="IPR003340">
    <property type="entry name" value="B3_DNA-bd"/>
</dbReference>
<dbReference type="Proteomes" id="UP000316621">
    <property type="component" value="Chromosome 10"/>
</dbReference>
<keyword evidence="4" id="KW-0804">Transcription</keyword>
<evidence type="ECO:0000256" key="6">
    <source>
        <dbReference type="SAM" id="MobiDB-lite"/>
    </source>
</evidence>
<gene>
    <name evidence="8" type="ORF">C5167_044609</name>
</gene>
<keyword evidence="5" id="KW-0539">Nucleus</keyword>